<reference evidence="1" key="1">
    <citation type="journal article" date="2014" name="Int. J. Syst. Evol. Microbiol.">
        <title>Complete genome sequence of Corynebacterium casei LMG S-19264T (=DSM 44701T), isolated from a smear-ripened cheese.</title>
        <authorList>
            <consortium name="US DOE Joint Genome Institute (JGI-PGF)"/>
            <person name="Walter F."/>
            <person name="Albersmeier A."/>
            <person name="Kalinowski J."/>
            <person name="Ruckert C."/>
        </authorList>
    </citation>
    <scope>NUCLEOTIDE SEQUENCE</scope>
    <source>
        <strain evidence="1">JCM 3091</strain>
    </source>
</reference>
<evidence type="ECO:0000313" key="2">
    <source>
        <dbReference type="Proteomes" id="UP000662200"/>
    </source>
</evidence>
<proteinExistence type="predicted"/>
<dbReference type="Proteomes" id="UP000662200">
    <property type="component" value="Unassembled WGS sequence"/>
</dbReference>
<gene>
    <name evidence="1" type="ORF">GCM10010124_11440</name>
</gene>
<dbReference type="Pfam" id="PF14273">
    <property type="entry name" value="DUF4360"/>
    <property type="match status" value="1"/>
</dbReference>
<keyword evidence="2" id="KW-1185">Reference proteome</keyword>
<dbReference type="PANTHER" id="PTHR38847">
    <property type="match status" value="1"/>
</dbReference>
<comment type="caution">
    <text evidence="1">The sequence shown here is derived from an EMBL/GenBank/DDBJ whole genome shotgun (WGS) entry which is preliminary data.</text>
</comment>
<name>A0A8J3FHB1_9ACTN</name>
<evidence type="ECO:0008006" key="3">
    <source>
        <dbReference type="Google" id="ProtNLM"/>
    </source>
</evidence>
<dbReference type="AlphaFoldDB" id="A0A8J3FHB1"/>
<dbReference type="InterPro" id="IPR025649">
    <property type="entry name" value="DUF4360"/>
</dbReference>
<organism evidence="1 2">
    <name type="scientific">Pilimelia terevasa</name>
    <dbReference type="NCBI Taxonomy" id="53372"/>
    <lineage>
        <taxon>Bacteria</taxon>
        <taxon>Bacillati</taxon>
        <taxon>Actinomycetota</taxon>
        <taxon>Actinomycetes</taxon>
        <taxon>Micromonosporales</taxon>
        <taxon>Micromonosporaceae</taxon>
        <taxon>Pilimelia</taxon>
    </lineage>
</organism>
<protein>
    <recommendedName>
        <fullName evidence="3">DUF4360 domain-containing protein</fullName>
    </recommendedName>
</protein>
<accession>A0A8J3FHB1</accession>
<dbReference type="EMBL" id="BMQC01000003">
    <property type="protein sequence ID" value="GGK20546.1"/>
    <property type="molecule type" value="Genomic_DNA"/>
</dbReference>
<evidence type="ECO:0000313" key="1">
    <source>
        <dbReference type="EMBL" id="GGK20546.1"/>
    </source>
</evidence>
<sequence length="234" mass="24885">MIDGELMSVWARSGGVGGCAILVAAAVTAAPAAAASSGGTDSGAKLVSVTANGPGCDKDSVVATITKDGRAVSVTFADYQVGRNWEQQKLKLSANCTVTVGIDVSDNVQFALWRVTTRGYTSIPRGAKASWTVGYYYNGLPEPDPVEYGDQIRADGSWRSFFTDYVVREDELSWSRCGQTRYLNVASRLSVADVAPAATAYLQMAKNEVEPAVLEVHTRPCGESKGRSDEATRV</sequence>
<dbReference type="PANTHER" id="PTHR38847:SF1">
    <property type="entry name" value="PSEUDOURIDINE SYNTHASE RSUA_RLUA-LIKE DOMAIN-CONTAINING PROTEIN"/>
    <property type="match status" value="1"/>
</dbReference>
<reference evidence="1" key="2">
    <citation type="submission" date="2020-09" db="EMBL/GenBank/DDBJ databases">
        <authorList>
            <person name="Sun Q."/>
            <person name="Ohkuma M."/>
        </authorList>
    </citation>
    <scope>NUCLEOTIDE SEQUENCE</scope>
    <source>
        <strain evidence="1">JCM 3091</strain>
    </source>
</reference>